<keyword evidence="4 7" id="KW-0808">Transferase</keyword>
<sequence>MKVRKAIIPAAGLGTRFLPATKAVPKEMLPIVDKPTIHHIVKEAIDSGIEEIMIVTGKNKREIEDYFDSHMELEHNLKEKNKLSLLEEVNESTNVRVHFIRQSYPLGLGHAVLQAKAFVGNEPFVVMLGDDIMVDQIPLTKQLMNRYEESKSSVLAVMPVANEDTDKYGIVDPNEIVNEGLMGVNRFVEKPKPEEAPSNYAIIGRYLLKPEIFDLLENQAPGAGNEIQLTDAIDELNKTQRVFAHVFNGSRYDVGDKLGMAITNIEFGLEHPEIGEGLKEYIIQMGEMLKS</sequence>
<evidence type="ECO:0000256" key="7">
    <source>
        <dbReference type="RuleBase" id="RU361259"/>
    </source>
</evidence>
<evidence type="ECO:0000256" key="5">
    <source>
        <dbReference type="ARBA" id="ARBA00022695"/>
    </source>
</evidence>
<dbReference type="UniPathway" id="UPA00215"/>
<comment type="catalytic activity">
    <reaction evidence="6 7">
        <text>alpha-D-glucose 1-phosphate + UTP + H(+) = UDP-alpha-D-glucose + diphosphate</text>
        <dbReference type="Rhea" id="RHEA:19889"/>
        <dbReference type="ChEBI" id="CHEBI:15378"/>
        <dbReference type="ChEBI" id="CHEBI:33019"/>
        <dbReference type="ChEBI" id="CHEBI:46398"/>
        <dbReference type="ChEBI" id="CHEBI:58601"/>
        <dbReference type="ChEBI" id="CHEBI:58885"/>
        <dbReference type="EC" id="2.7.7.9"/>
    </reaction>
</comment>
<dbReference type="KEGG" id="vao:FA707_08510"/>
<evidence type="ECO:0000313" key="8">
    <source>
        <dbReference type="EMBL" id="QCI87003.1"/>
    </source>
</evidence>
<dbReference type="Pfam" id="PF00483">
    <property type="entry name" value="NTP_transferase"/>
    <property type="match status" value="1"/>
</dbReference>
<dbReference type="PANTHER" id="PTHR43197">
    <property type="entry name" value="UTP--GLUCOSE-1-PHOSPHATE URIDYLYLTRANSFERASE"/>
    <property type="match status" value="1"/>
</dbReference>
<dbReference type="InterPro" id="IPR005771">
    <property type="entry name" value="GalU_uridylyltTrfase_bac/arc"/>
</dbReference>
<gene>
    <name evidence="8" type="primary">galU</name>
    <name evidence="8" type="ORF">FA707_08510</name>
</gene>
<accession>A0A4D7CUH9</accession>
<keyword evidence="5 7" id="KW-0548">Nucleotidyltransferase</keyword>
<comment type="similarity">
    <text evidence="2 7">Belongs to the UDPGP type 2 family.</text>
</comment>
<dbReference type="CDD" id="cd02541">
    <property type="entry name" value="UGPase_prokaryotic"/>
    <property type="match status" value="1"/>
</dbReference>
<dbReference type="OrthoDB" id="9803871at2"/>
<dbReference type="GO" id="GO:0003983">
    <property type="term" value="F:UTP:glucose-1-phosphate uridylyltransferase activity"/>
    <property type="evidence" value="ECO:0007669"/>
    <property type="project" value="UniProtKB-EC"/>
</dbReference>
<evidence type="ECO:0000256" key="2">
    <source>
        <dbReference type="ARBA" id="ARBA00006890"/>
    </source>
</evidence>
<organism evidence="8 9">
    <name type="scientific">Vagococcus zengguangii</name>
    <dbReference type="NCBI Taxonomy" id="2571750"/>
    <lineage>
        <taxon>Bacteria</taxon>
        <taxon>Bacillati</taxon>
        <taxon>Bacillota</taxon>
        <taxon>Bacilli</taxon>
        <taxon>Lactobacillales</taxon>
        <taxon>Enterococcaceae</taxon>
        <taxon>Vagococcus</taxon>
    </lineage>
</organism>
<comment type="pathway">
    <text evidence="1">Carbohydrate metabolism; nucleotide-sugar metabolism.</text>
</comment>
<evidence type="ECO:0000256" key="1">
    <source>
        <dbReference type="ARBA" id="ARBA00005136"/>
    </source>
</evidence>
<evidence type="ECO:0000256" key="4">
    <source>
        <dbReference type="ARBA" id="ARBA00022679"/>
    </source>
</evidence>
<dbReference type="RefSeq" id="WP_136953825.1">
    <property type="nucleotide sequence ID" value="NZ_CP039712.1"/>
</dbReference>
<dbReference type="NCBIfam" id="TIGR01099">
    <property type="entry name" value="galU"/>
    <property type="match status" value="1"/>
</dbReference>
<protein>
    <recommendedName>
        <fullName evidence="3 7">UTP--glucose-1-phosphate uridylyltransferase</fullName>
        <ecNumber evidence="3 7">2.7.7.9</ecNumber>
    </recommendedName>
    <alternativeName>
        <fullName evidence="7">UDP-glucose pyrophosphorylase</fullName>
    </alternativeName>
</protein>
<dbReference type="InterPro" id="IPR029044">
    <property type="entry name" value="Nucleotide-diphossugar_trans"/>
</dbReference>
<evidence type="ECO:0000256" key="6">
    <source>
        <dbReference type="ARBA" id="ARBA00048128"/>
    </source>
</evidence>
<keyword evidence="9" id="KW-1185">Reference proteome</keyword>
<evidence type="ECO:0000256" key="3">
    <source>
        <dbReference type="ARBA" id="ARBA00012415"/>
    </source>
</evidence>
<dbReference type="PANTHER" id="PTHR43197:SF1">
    <property type="entry name" value="UTP--GLUCOSE-1-PHOSPHATE URIDYLYLTRANSFERASE"/>
    <property type="match status" value="1"/>
</dbReference>
<name>A0A4D7CUH9_9ENTE</name>
<dbReference type="GO" id="GO:0006011">
    <property type="term" value="P:UDP-alpha-D-glucose metabolic process"/>
    <property type="evidence" value="ECO:0007669"/>
    <property type="project" value="InterPro"/>
</dbReference>
<dbReference type="InterPro" id="IPR005835">
    <property type="entry name" value="NTP_transferase_dom"/>
</dbReference>
<proteinExistence type="inferred from homology"/>
<dbReference type="EC" id="2.7.7.9" evidence="3 7"/>
<dbReference type="Gene3D" id="3.90.550.10">
    <property type="entry name" value="Spore Coat Polysaccharide Biosynthesis Protein SpsA, Chain A"/>
    <property type="match status" value="1"/>
</dbReference>
<dbReference type="SUPFAM" id="SSF53448">
    <property type="entry name" value="Nucleotide-diphospho-sugar transferases"/>
    <property type="match status" value="1"/>
</dbReference>
<dbReference type="Proteomes" id="UP000298615">
    <property type="component" value="Chromosome"/>
</dbReference>
<evidence type="ECO:0000313" key="9">
    <source>
        <dbReference type="Proteomes" id="UP000298615"/>
    </source>
</evidence>
<dbReference type="AlphaFoldDB" id="A0A4D7CUH9"/>
<reference evidence="8 9" key="1">
    <citation type="submission" date="2019-04" db="EMBL/GenBank/DDBJ databases">
        <title>Vagococcus sp. nov., isolated from faeces of yaks (Bos grunniens).</title>
        <authorList>
            <person name="Ge Y."/>
        </authorList>
    </citation>
    <scope>NUCLEOTIDE SEQUENCE [LARGE SCALE GENOMIC DNA]</scope>
    <source>
        <strain evidence="8 9">MN-17</strain>
    </source>
</reference>
<dbReference type="EMBL" id="CP039712">
    <property type="protein sequence ID" value="QCI87003.1"/>
    <property type="molecule type" value="Genomic_DNA"/>
</dbReference>